<dbReference type="AlphaFoldDB" id="A0A4Z2D1C2"/>
<evidence type="ECO:0000313" key="1">
    <source>
        <dbReference type="EMBL" id="TNN10274.1"/>
    </source>
</evidence>
<dbReference type="InterPro" id="IPR055308">
    <property type="entry name" value="TEX47-like"/>
</dbReference>
<evidence type="ECO:0000313" key="2">
    <source>
        <dbReference type="Proteomes" id="UP000311919"/>
    </source>
</evidence>
<organism evidence="1 2">
    <name type="scientific">Schistosoma japonicum</name>
    <name type="common">Blood fluke</name>
    <dbReference type="NCBI Taxonomy" id="6182"/>
    <lineage>
        <taxon>Eukaryota</taxon>
        <taxon>Metazoa</taxon>
        <taxon>Spiralia</taxon>
        <taxon>Lophotrochozoa</taxon>
        <taxon>Platyhelminthes</taxon>
        <taxon>Trematoda</taxon>
        <taxon>Digenea</taxon>
        <taxon>Strigeidida</taxon>
        <taxon>Schistosomatoidea</taxon>
        <taxon>Schistosomatidae</taxon>
        <taxon>Schistosoma</taxon>
    </lineage>
</organism>
<gene>
    <name evidence="1" type="ORF">EWB00_005538</name>
</gene>
<dbReference type="Proteomes" id="UP000311919">
    <property type="component" value="Unassembled WGS sequence"/>
</dbReference>
<dbReference type="EMBL" id="SKCS01000364">
    <property type="protein sequence ID" value="TNN10274.1"/>
    <property type="molecule type" value="Genomic_DNA"/>
</dbReference>
<sequence>MSETRENEHSSPVVSLYQTLEKEGKFIGRTNILYSVILVGKISPHITSHHDVRKFYECLSSSFAPPDHITGLLMVYPYHVINIIELSFRTLMKFFRALSETEKITERCKNWNTEQINCGLNTEYNCRPIYEFDTVNMREMFTKNCMAPTIHTRILCAVDNIICRMYRTYEVLEFDMEPTRIYSYDSHESDEKKLLDLLSQVNKLSVYLSEEMTVEQSEYITEAFKRKLTEILSNIRQFHPELIPQQVAVGYFSDISSYEGIVPIQEYMRLYDIPYETSLQSAIRPTANVGLRNARIMKIAT</sequence>
<dbReference type="Pfam" id="PF24787">
    <property type="entry name" value="TEX47"/>
    <property type="match status" value="1"/>
</dbReference>
<comment type="caution">
    <text evidence="1">The sequence shown here is derived from an EMBL/GenBank/DDBJ whole genome shotgun (WGS) entry which is preliminary data.</text>
</comment>
<dbReference type="PANTHER" id="PTHR34035:SF1">
    <property type="entry name" value="TESTIS-EXPRESSED PROTEIN 47"/>
    <property type="match status" value="1"/>
</dbReference>
<proteinExistence type="predicted"/>
<reference evidence="1 2" key="1">
    <citation type="submission" date="2019-03" db="EMBL/GenBank/DDBJ databases">
        <title>An improved genome assembly of the fluke Schistosoma japonicum.</title>
        <authorList>
            <person name="Hu W."/>
            <person name="Luo F."/>
            <person name="Yin M."/>
            <person name="Mo X."/>
            <person name="Sun C."/>
            <person name="Wu Q."/>
            <person name="Zhu B."/>
            <person name="Xiang M."/>
            <person name="Wang J."/>
            <person name="Wang Y."/>
            <person name="Zhang T."/>
            <person name="Xu B."/>
            <person name="Zheng H."/>
            <person name="Feng Z."/>
        </authorList>
    </citation>
    <scope>NUCLEOTIDE SEQUENCE [LARGE SCALE GENOMIC DNA]</scope>
    <source>
        <strain evidence="1">HuSjv2</strain>
        <tissue evidence="1">Worms</tissue>
    </source>
</reference>
<name>A0A4Z2D1C2_SCHJA</name>
<protein>
    <submittedName>
        <fullName evidence="1">Uncharacterized protein</fullName>
    </submittedName>
</protein>
<dbReference type="PANTHER" id="PTHR34035">
    <property type="entry name" value="TESTIS-EXPRESSED PROTEIN 47"/>
    <property type="match status" value="1"/>
</dbReference>
<accession>A0A4Z2D1C2</accession>
<dbReference type="OrthoDB" id="548795at2759"/>
<keyword evidence="2" id="KW-1185">Reference proteome</keyword>